<feature type="compositionally biased region" description="Low complexity" evidence="1">
    <location>
        <begin position="96"/>
        <end position="105"/>
    </location>
</feature>
<gene>
    <name evidence="2" type="ORF">SCF082_LOCUS33084</name>
</gene>
<feature type="compositionally biased region" description="Basic residues" evidence="1">
    <location>
        <begin position="158"/>
        <end position="173"/>
    </location>
</feature>
<feature type="compositionally biased region" description="Acidic residues" evidence="1">
    <location>
        <begin position="293"/>
        <end position="303"/>
    </location>
</feature>
<comment type="caution">
    <text evidence="2">The sequence shown here is derived from an EMBL/GenBank/DDBJ whole genome shotgun (WGS) entry which is preliminary data.</text>
</comment>
<feature type="compositionally biased region" description="Polar residues" evidence="1">
    <location>
        <begin position="139"/>
        <end position="149"/>
    </location>
</feature>
<dbReference type="EMBL" id="CAXAMM010029125">
    <property type="protein sequence ID" value="CAK9064129.1"/>
    <property type="molecule type" value="Genomic_DNA"/>
</dbReference>
<feature type="compositionally biased region" description="Acidic residues" evidence="1">
    <location>
        <begin position="238"/>
        <end position="267"/>
    </location>
</feature>
<dbReference type="Proteomes" id="UP001642464">
    <property type="component" value="Unassembled WGS sequence"/>
</dbReference>
<keyword evidence="3" id="KW-1185">Reference proteome</keyword>
<accession>A0ABP0NMY0</accession>
<feature type="region of interest" description="Disordered" evidence="1">
    <location>
        <begin position="238"/>
        <end position="303"/>
    </location>
</feature>
<protein>
    <submittedName>
        <fullName evidence="2">Uncharacterized protein</fullName>
    </submittedName>
</protein>
<evidence type="ECO:0000256" key="1">
    <source>
        <dbReference type="SAM" id="MobiDB-lite"/>
    </source>
</evidence>
<name>A0ABP0NMY0_9DINO</name>
<evidence type="ECO:0000313" key="3">
    <source>
        <dbReference type="Proteomes" id="UP001642464"/>
    </source>
</evidence>
<reference evidence="2 3" key="1">
    <citation type="submission" date="2024-02" db="EMBL/GenBank/DDBJ databases">
        <authorList>
            <person name="Chen Y."/>
            <person name="Shah S."/>
            <person name="Dougan E. K."/>
            <person name="Thang M."/>
            <person name="Chan C."/>
        </authorList>
    </citation>
    <scope>NUCLEOTIDE SEQUENCE [LARGE SCALE GENOMIC DNA]</scope>
</reference>
<feature type="compositionally biased region" description="Pro residues" evidence="1">
    <location>
        <begin position="179"/>
        <end position="192"/>
    </location>
</feature>
<feature type="region of interest" description="Disordered" evidence="1">
    <location>
        <begin position="1"/>
        <end position="36"/>
    </location>
</feature>
<sequence>MAHATSSPKGSKAKSQAGDAGAANRGSRDPGFEGYLRQLKRRRLEAEQKPSGANSFGEAGFWARLDASISQAQREQNESPSGAQEGPKRPVKKPSKTTPSTPKTSGAQPPIARTKVALRKVQTGWEQIGAKMDAAQKELASSTLQGTKTASKEPSPKPRPRKKDTGPPHRRPVHATVHPPSPTTPAANPPSRPAEAGPPQVPESSYPSNVEATVQELLKLAEVIEAAEETKEKTLELEQEELEVEEMEEVEEVEEGEEESRDDDETFSECSSGSGSPHAKDRQVWRPGRSLDELDFDDIPLLS</sequence>
<feature type="region of interest" description="Disordered" evidence="1">
    <location>
        <begin position="132"/>
        <end position="210"/>
    </location>
</feature>
<feature type="compositionally biased region" description="Basic and acidic residues" evidence="1">
    <location>
        <begin position="278"/>
        <end position="292"/>
    </location>
</feature>
<feature type="compositionally biased region" description="Polar residues" evidence="1">
    <location>
        <begin position="68"/>
        <end position="82"/>
    </location>
</feature>
<proteinExistence type="predicted"/>
<feature type="region of interest" description="Disordered" evidence="1">
    <location>
        <begin position="67"/>
        <end position="118"/>
    </location>
</feature>
<evidence type="ECO:0000313" key="2">
    <source>
        <dbReference type="EMBL" id="CAK9064129.1"/>
    </source>
</evidence>
<organism evidence="2 3">
    <name type="scientific">Durusdinium trenchii</name>
    <dbReference type="NCBI Taxonomy" id="1381693"/>
    <lineage>
        <taxon>Eukaryota</taxon>
        <taxon>Sar</taxon>
        <taxon>Alveolata</taxon>
        <taxon>Dinophyceae</taxon>
        <taxon>Suessiales</taxon>
        <taxon>Symbiodiniaceae</taxon>
        <taxon>Durusdinium</taxon>
    </lineage>
</organism>